<reference evidence="2 3" key="1">
    <citation type="submission" date="2019-11" db="EMBL/GenBank/DDBJ databases">
        <authorList>
            <person name="Im W.T."/>
        </authorList>
    </citation>
    <scope>NUCLEOTIDE SEQUENCE [LARGE SCALE GENOMIC DNA]</scope>
    <source>
        <strain evidence="2 3">SB-02</strain>
    </source>
</reference>
<keyword evidence="3" id="KW-1185">Reference proteome</keyword>
<dbReference type="GO" id="GO:0019825">
    <property type="term" value="F:oxygen binding"/>
    <property type="evidence" value="ECO:0007669"/>
    <property type="project" value="InterPro"/>
</dbReference>
<keyword evidence="1" id="KW-0732">Signal</keyword>
<dbReference type="RefSeq" id="WP_157478437.1">
    <property type="nucleotide sequence ID" value="NZ_CP046566.1"/>
</dbReference>
<dbReference type="PROSITE" id="PS51257">
    <property type="entry name" value="PROKAR_LIPOPROTEIN"/>
    <property type="match status" value="1"/>
</dbReference>
<accession>A0A6I6GKC7</accession>
<dbReference type="InterPro" id="IPR012292">
    <property type="entry name" value="Globin/Proto"/>
</dbReference>
<evidence type="ECO:0000313" key="2">
    <source>
        <dbReference type="EMBL" id="QGW28078.1"/>
    </source>
</evidence>
<dbReference type="InterPro" id="IPR009050">
    <property type="entry name" value="Globin-like_sf"/>
</dbReference>
<dbReference type="AlphaFoldDB" id="A0A6I6GKC7"/>
<dbReference type="EMBL" id="CP046566">
    <property type="protein sequence ID" value="QGW28078.1"/>
    <property type="molecule type" value="Genomic_DNA"/>
</dbReference>
<evidence type="ECO:0000313" key="3">
    <source>
        <dbReference type="Proteomes" id="UP000426027"/>
    </source>
</evidence>
<evidence type="ECO:0000256" key="1">
    <source>
        <dbReference type="SAM" id="SignalP"/>
    </source>
</evidence>
<dbReference type="Gene3D" id="1.10.490.10">
    <property type="entry name" value="Globins"/>
    <property type="match status" value="1"/>
</dbReference>
<dbReference type="KEGG" id="fls:GLV81_08180"/>
<organism evidence="2 3">
    <name type="scientific">Phnomibacter ginsenosidimutans</name>
    <dbReference type="NCBI Taxonomy" id="2676868"/>
    <lineage>
        <taxon>Bacteria</taxon>
        <taxon>Pseudomonadati</taxon>
        <taxon>Bacteroidota</taxon>
        <taxon>Chitinophagia</taxon>
        <taxon>Chitinophagales</taxon>
        <taxon>Chitinophagaceae</taxon>
        <taxon>Phnomibacter</taxon>
    </lineage>
</organism>
<feature type="signal peptide" evidence="1">
    <location>
        <begin position="1"/>
        <end position="18"/>
    </location>
</feature>
<proteinExistence type="predicted"/>
<feature type="chain" id="PRO_5026296147" evidence="1">
    <location>
        <begin position="19"/>
        <end position="180"/>
    </location>
</feature>
<dbReference type="Proteomes" id="UP000426027">
    <property type="component" value="Chromosome"/>
</dbReference>
<protein>
    <submittedName>
        <fullName evidence="2">Group 1 truncated hemoglobin</fullName>
    </submittedName>
</protein>
<sequence length="180" mass="19248">MRKQVFVMAAAVAMLAVACKKDSNEMVDNSLYAKLGGSAMVADPTNSAQMIEKGRLGLRSVVDSSIFVIAADPKMQPFFTPLLTEVTAGNTTNLAILSKNLTDFFCVATGAKNFTYSGLGMAAAHDPARNPRMAKKSTNADYDAFVADVVIGAQKNKVPTELIQEVGKLLETLRSVIVQQ</sequence>
<dbReference type="GO" id="GO:0020037">
    <property type="term" value="F:heme binding"/>
    <property type="evidence" value="ECO:0007669"/>
    <property type="project" value="InterPro"/>
</dbReference>
<name>A0A6I6GKC7_9BACT</name>
<dbReference type="SUPFAM" id="SSF46458">
    <property type="entry name" value="Globin-like"/>
    <property type="match status" value="1"/>
</dbReference>
<gene>
    <name evidence="2" type="ORF">GLV81_08180</name>
</gene>